<sequence length="339" mass="37620">MKNSLFQRNLEQEREEEMPEEGGVLAVWGSPSSGKTVVSVKLAEHLAKKKRNVILILADMVTPPLPYLCAPSDIEQERSLGSILAASHVTENLIKKNCMFYRKNDYLSMVGMLKGENVFTYPPYEKEQAAELLQLAAQIAPYVIVDCTSNIASDILSAVALMEADTVLRLAGCDLKSISYLSSQLPLLSDHKWDADKQLKAVSNIRQQEASSHMEQILGSVSFQIPHSSEVEAQFLEGELLGELGLKESRTFRREIEKISRGYSGYEKQPESVLFPGGKGKGVFGCLKRGAGVYLQQIFHAHGRRRERGSKTAGQAVHHKVYLRLPHHGKGKNTGTVDR</sequence>
<name>C7GBA8_9FIRM</name>
<dbReference type="GO" id="GO:0005829">
    <property type="term" value="C:cytosol"/>
    <property type="evidence" value="ECO:0007669"/>
    <property type="project" value="TreeGrafter"/>
</dbReference>
<dbReference type="Proteomes" id="UP000004828">
    <property type="component" value="Unassembled WGS sequence"/>
</dbReference>
<gene>
    <name evidence="4" type="ORF">ROSINTL182_07192</name>
</gene>
<evidence type="ECO:0000256" key="3">
    <source>
        <dbReference type="SAM" id="MobiDB-lite"/>
    </source>
</evidence>
<dbReference type="InterPro" id="IPR027417">
    <property type="entry name" value="P-loop_NTPase"/>
</dbReference>
<accession>C7GBA8</accession>
<dbReference type="Gene3D" id="3.40.50.300">
    <property type="entry name" value="P-loop containing nucleotide triphosphate hydrolases"/>
    <property type="match status" value="1"/>
</dbReference>
<evidence type="ECO:0000256" key="1">
    <source>
        <dbReference type="ARBA" id="ARBA00022741"/>
    </source>
</evidence>
<evidence type="ECO:0000256" key="2">
    <source>
        <dbReference type="ARBA" id="ARBA00022840"/>
    </source>
</evidence>
<dbReference type="PANTHER" id="PTHR43384">
    <property type="entry name" value="SEPTUM SITE-DETERMINING PROTEIN MIND HOMOLOG, CHLOROPLASTIC-RELATED"/>
    <property type="match status" value="1"/>
</dbReference>
<protein>
    <recommendedName>
        <fullName evidence="6">CobQ/CobB/MinD/ParA nucleotide binding domain-containing protein</fullName>
    </recommendedName>
</protein>
<organism evidence="4 5">
    <name type="scientific">Roseburia intestinalis L1-82</name>
    <dbReference type="NCBI Taxonomy" id="536231"/>
    <lineage>
        <taxon>Bacteria</taxon>
        <taxon>Bacillati</taxon>
        <taxon>Bacillota</taxon>
        <taxon>Clostridia</taxon>
        <taxon>Lachnospirales</taxon>
        <taxon>Lachnospiraceae</taxon>
        <taxon>Roseburia</taxon>
    </lineage>
</organism>
<dbReference type="HOGENOM" id="CLU_070577_0_0_9"/>
<dbReference type="GO" id="GO:0009898">
    <property type="term" value="C:cytoplasmic side of plasma membrane"/>
    <property type="evidence" value="ECO:0007669"/>
    <property type="project" value="TreeGrafter"/>
</dbReference>
<comment type="caution">
    <text evidence="4">The sequence shown here is derived from an EMBL/GenBank/DDBJ whole genome shotgun (WGS) entry which is preliminary data.</text>
</comment>
<dbReference type="AlphaFoldDB" id="C7GBA8"/>
<reference evidence="4 5" key="1">
    <citation type="submission" date="2009-08" db="EMBL/GenBank/DDBJ databases">
        <authorList>
            <person name="Weinstock G."/>
            <person name="Sodergren E."/>
            <person name="Clifton S."/>
            <person name="Fulton L."/>
            <person name="Fulton B."/>
            <person name="Courtney L."/>
            <person name="Fronick C."/>
            <person name="Harrison M."/>
            <person name="Strong C."/>
            <person name="Farmer C."/>
            <person name="Delahaunty K."/>
            <person name="Markovic C."/>
            <person name="Hall O."/>
            <person name="Minx P."/>
            <person name="Tomlinson C."/>
            <person name="Mitreva M."/>
            <person name="Nelson J."/>
            <person name="Hou S."/>
            <person name="Wollam A."/>
            <person name="Pepin K.H."/>
            <person name="Johnson M."/>
            <person name="Bhonagiri V."/>
            <person name="Nash W.E."/>
            <person name="Warren W."/>
            <person name="Chinwalla A."/>
            <person name="Mardis E.R."/>
            <person name="Wilson R.K."/>
        </authorList>
    </citation>
    <scope>NUCLEOTIDE SEQUENCE [LARGE SCALE GENOMIC DNA]</scope>
    <source>
        <strain evidence="4 5">L1-82</strain>
    </source>
</reference>
<feature type="region of interest" description="Disordered" evidence="3">
    <location>
        <begin position="1"/>
        <end position="22"/>
    </location>
</feature>
<evidence type="ECO:0008006" key="6">
    <source>
        <dbReference type="Google" id="ProtNLM"/>
    </source>
</evidence>
<evidence type="ECO:0000313" key="4">
    <source>
        <dbReference type="EMBL" id="EEV00889.1"/>
    </source>
</evidence>
<dbReference type="SUPFAM" id="SSF52540">
    <property type="entry name" value="P-loop containing nucleoside triphosphate hydrolases"/>
    <property type="match status" value="1"/>
</dbReference>
<dbReference type="EMBL" id="ABYJ02000102">
    <property type="protein sequence ID" value="EEV00889.1"/>
    <property type="molecule type" value="Genomic_DNA"/>
</dbReference>
<dbReference type="PANTHER" id="PTHR43384:SF6">
    <property type="entry name" value="SEPTUM SITE-DETERMINING PROTEIN MIND HOMOLOG, CHLOROPLASTIC"/>
    <property type="match status" value="1"/>
</dbReference>
<keyword evidence="2" id="KW-0067">ATP-binding</keyword>
<keyword evidence="1" id="KW-0547">Nucleotide-binding</keyword>
<dbReference type="GO" id="GO:0051782">
    <property type="term" value="P:negative regulation of cell division"/>
    <property type="evidence" value="ECO:0007669"/>
    <property type="project" value="TreeGrafter"/>
</dbReference>
<dbReference type="GO" id="GO:0005524">
    <property type="term" value="F:ATP binding"/>
    <property type="evidence" value="ECO:0007669"/>
    <property type="project" value="UniProtKB-KW"/>
</dbReference>
<evidence type="ECO:0000313" key="5">
    <source>
        <dbReference type="Proteomes" id="UP000004828"/>
    </source>
</evidence>
<dbReference type="GO" id="GO:0016887">
    <property type="term" value="F:ATP hydrolysis activity"/>
    <property type="evidence" value="ECO:0007669"/>
    <property type="project" value="TreeGrafter"/>
</dbReference>
<proteinExistence type="predicted"/>
<dbReference type="InterPro" id="IPR050625">
    <property type="entry name" value="ParA/MinD_ATPase"/>
</dbReference>